<keyword evidence="2" id="KW-1003">Cell membrane</keyword>
<comment type="caution">
    <text evidence="14">The sequence shown here is derived from an EMBL/GenBank/DDBJ whole genome shotgun (WGS) entry which is preliminary data.</text>
</comment>
<dbReference type="InterPro" id="IPR000297">
    <property type="entry name" value="PPIase_PpiC"/>
</dbReference>
<keyword evidence="4 12" id="KW-0812">Transmembrane</keyword>
<evidence type="ECO:0000256" key="5">
    <source>
        <dbReference type="ARBA" id="ARBA00022989"/>
    </source>
</evidence>
<dbReference type="Gene3D" id="3.10.50.40">
    <property type="match status" value="1"/>
</dbReference>
<keyword evidence="5 12" id="KW-1133">Transmembrane helix</keyword>
<evidence type="ECO:0000256" key="10">
    <source>
        <dbReference type="ARBA" id="ARBA00042775"/>
    </source>
</evidence>
<evidence type="ECO:0000256" key="4">
    <source>
        <dbReference type="ARBA" id="ARBA00022692"/>
    </source>
</evidence>
<dbReference type="Proteomes" id="UP001203338">
    <property type="component" value="Unassembled WGS sequence"/>
</dbReference>
<evidence type="ECO:0000256" key="11">
    <source>
        <dbReference type="PROSITE-ProRule" id="PRU00278"/>
    </source>
</evidence>
<protein>
    <recommendedName>
        <fullName evidence="9">Periplasmic chaperone PpiD</fullName>
    </recommendedName>
    <alternativeName>
        <fullName evidence="10">Periplasmic folding chaperone</fullName>
    </alternativeName>
</protein>
<dbReference type="EMBL" id="JAMFLX010000002">
    <property type="protein sequence ID" value="MCL6268733.1"/>
    <property type="molecule type" value="Genomic_DNA"/>
</dbReference>
<dbReference type="PANTHER" id="PTHR47529">
    <property type="entry name" value="PEPTIDYL-PROLYL CIS-TRANS ISOMERASE D"/>
    <property type="match status" value="1"/>
</dbReference>
<dbReference type="InterPro" id="IPR052029">
    <property type="entry name" value="PpiD_chaperone"/>
</dbReference>
<sequence>MLQDMREKAQSWVAKAIVAFIAFTFAIFGLESLRPNSNNPEVAKVDGEKITQQDLFEAMDQQRRMLVQQMGNNFDPSMLDERLLQQAALESLIQRVLIRKHLENNNMVVSEQSLDNMIRTTPEFQVDGRYDADRLMQIIRSLGMTVSQFRGYLREEMAASQLRAGIAGSDFMTTYEVQALGNLQSQTRDISWMTLEAEQARKAVKVSEEDIAEYYESHSADFMMPEQVSVDYIVLDKTELGNSIAISESDIQEAYGARVAQLEEEAKDLVTASMILLETSDARDEAKAMTEAGDLKVKLDSGADFAKLAKEFSDDPESAAKGGSLGIVETGFFGDAFDSALAGLKEGEVSAPVVADFGVVLVRRDNSSAPKIPSLEQMRASLIKELREQAVEPVFVEKSQQLADVSFEASDLAQPAEQFGLKIQSSDLFSRKGGEGIAANQRIVAAAFSDDVLNLGANSDLVELTPEQLVVLRVHDHKKPEQMPLVDVRSSIEEVIRTERGAEQLVKRTEKLIAELKQGKAGQIAKDNGLEWKVQAKALRYSRDVPAQLVGEAFRLPHPGKGQASFGTTVLPNGDQVVIAVRNVVPGTEKLDEQQARMMGATLSLRMGGQLFNEYMRDLRETADVATVSTQEEG</sequence>
<reference evidence="14 15" key="1">
    <citation type="submission" date="2022-05" db="EMBL/GenBank/DDBJ databases">
        <authorList>
            <person name="Park J.-S."/>
        </authorList>
    </citation>
    <scope>NUCLEOTIDE SEQUENCE [LARGE SCALE GENOMIC DNA]</scope>
    <source>
        <strain evidence="14 15">2012CJ34-2</strain>
    </source>
</reference>
<keyword evidence="3" id="KW-0997">Cell inner membrane</keyword>
<keyword evidence="6 12" id="KW-0472">Membrane</keyword>
<dbReference type="PANTHER" id="PTHR47529:SF1">
    <property type="entry name" value="PERIPLASMIC CHAPERONE PPID"/>
    <property type="match status" value="1"/>
</dbReference>
<evidence type="ECO:0000256" key="1">
    <source>
        <dbReference type="ARBA" id="ARBA00004382"/>
    </source>
</evidence>
<dbReference type="Pfam" id="PF13624">
    <property type="entry name" value="SurA_N_3"/>
    <property type="match status" value="1"/>
</dbReference>
<organism evidence="14 15">
    <name type="scientific">Parendozoicomonas callyspongiae</name>
    <dbReference type="NCBI Taxonomy" id="2942213"/>
    <lineage>
        <taxon>Bacteria</taxon>
        <taxon>Pseudomonadati</taxon>
        <taxon>Pseudomonadota</taxon>
        <taxon>Gammaproteobacteria</taxon>
        <taxon>Oceanospirillales</taxon>
        <taxon>Endozoicomonadaceae</taxon>
        <taxon>Parendozoicomonas</taxon>
    </lineage>
</organism>
<accession>A0ABT0PBS6</accession>
<evidence type="ECO:0000256" key="9">
    <source>
        <dbReference type="ARBA" id="ARBA00040743"/>
    </source>
</evidence>
<keyword evidence="7" id="KW-0143">Chaperone</keyword>
<feature type="transmembrane region" description="Helical" evidence="12">
    <location>
        <begin position="12"/>
        <end position="30"/>
    </location>
</feature>
<keyword evidence="11" id="KW-0413">Isomerase</keyword>
<evidence type="ECO:0000256" key="7">
    <source>
        <dbReference type="ARBA" id="ARBA00023186"/>
    </source>
</evidence>
<evidence type="ECO:0000313" key="15">
    <source>
        <dbReference type="Proteomes" id="UP001203338"/>
    </source>
</evidence>
<dbReference type="InterPro" id="IPR027304">
    <property type="entry name" value="Trigger_fact/SurA_dom_sf"/>
</dbReference>
<evidence type="ECO:0000256" key="6">
    <source>
        <dbReference type="ARBA" id="ARBA00023136"/>
    </source>
</evidence>
<dbReference type="SUPFAM" id="SSF54534">
    <property type="entry name" value="FKBP-like"/>
    <property type="match status" value="1"/>
</dbReference>
<dbReference type="PROSITE" id="PS01096">
    <property type="entry name" value="PPIC_PPIASE_1"/>
    <property type="match status" value="1"/>
</dbReference>
<evidence type="ECO:0000256" key="3">
    <source>
        <dbReference type="ARBA" id="ARBA00022519"/>
    </source>
</evidence>
<dbReference type="Gene3D" id="1.10.4030.10">
    <property type="entry name" value="Porin chaperone SurA, peptide-binding domain"/>
    <property type="match status" value="1"/>
</dbReference>
<dbReference type="PROSITE" id="PS50198">
    <property type="entry name" value="PPIC_PPIASE_2"/>
    <property type="match status" value="1"/>
</dbReference>
<dbReference type="InterPro" id="IPR046357">
    <property type="entry name" value="PPIase_dom_sf"/>
</dbReference>
<name>A0ABT0PBS6_9GAMM</name>
<feature type="domain" description="PpiC" evidence="13">
    <location>
        <begin position="267"/>
        <end position="366"/>
    </location>
</feature>
<proteinExistence type="inferred from homology"/>
<evidence type="ECO:0000313" key="14">
    <source>
        <dbReference type="EMBL" id="MCL6268733.1"/>
    </source>
</evidence>
<dbReference type="Pfam" id="PF00639">
    <property type="entry name" value="Rotamase"/>
    <property type="match status" value="1"/>
</dbReference>
<dbReference type="RefSeq" id="WP_249697566.1">
    <property type="nucleotide sequence ID" value="NZ_JAMFLX010000002.1"/>
</dbReference>
<evidence type="ECO:0000256" key="2">
    <source>
        <dbReference type="ARBA" id="ARBA00022475"/>
    </source>
</evidence>
<comment type="subcellular location">
    <subcellularLocation>
        <location evidence="1">Cell inner membrane</location>
        <topology evidence="1">Single-pass type II membrane protein</topology>
        <orientation evidence="1">Periplasmic side</orientation>
    </subcellularLocation>
</comment>
<evidence type="ECO:0000256" key="8">
    <source>
        <dbReference type="ARBA" id="ARBA00038408"/>
    </source>
</evidence>
<dbReference type="InterPro" id="IPR023058">
    <property type="entry name" value="PPIase_PpiC_CS"/>
</dbReference>
<gene>
    <name evidence="14" type="ORF">M3P05_02060</name>
</gene>
<keyword evidence="15" id="KW-1185">Reference proteome</keyword>
<evidence type="ECO:0000256" key="12">
    <source>
        <dbReference type="SAM" id="Phobius"/>
    </source>
</evidence>
<comment type="similarity">
    <text evidence="8">Belongs to the PpiD chaperone family.</text>
</comment>
<dbReference type="SUPFAM" id="SSF109998">
    <property type="entry name" value="Triger factor/SurA peptide-binding domain-like"/>
    <property type="match status" value="1"/>
</dbReference>
<keyword evidence="11" id="KW-0697">Rotamase</keyword>
<evidence type="ECO:0000259" key="13">
    <source>
        <dbReference type="PROSITE" id="PS50198"/>
    </source>
</evidence>